<sequence>MDNPLMDVEGARQQLEDWMARAEQRAAETQAAAAGLQALLITATDDNGIVETTIDHSGNLVDVRVNDRVTRQPAPFTARAMLQAYQNAKRKLAEAAAEVVRETVGADSPTGRALMAGFPTGDGEV</sequence>
<evidence type="ECO:0000313" key="2">
    <source>
        <dbReference type="EMBL" id="GAA1670022.1"/>
    </source>
</evidence>
<keyword evidence="3" id="KW-1185">Reference proteome</keyword>
<dbReference type="SUPFAM" id="SSF82607">
    <property type="entry name" value="YbaB-like"/>
    <property type="match status" value="1"/>
</dbReference>
<dbReference type="EMBL" id="BAAAQF010000005">
    <property type="protein sequence ID" value="GAA1670022.1"/>
    <property type="molecule type" value="Genomic_DNA"/>
</dbReference>
<dbReference type="InterPro" id="IPR004401">
    <property type="entry name" value="YbaB/EbfC"/>
</dbReference>
<organism evidence="2 3">
    <name type="scientific">Glycomyces endophyticus</name>
    <dbReference type="NCBI Taxonomy" id="480996"/>
    <lineage>
        <taxon>Bacteria</taxon>
        <taxon>Bacillati</taxon>
        <taxon>Actinomycetota</taxon>
        <taxon>Actinomycetes</taxon>
        <taxon>Glycomycetales</taxon>
        <taxon>Glycomycetaceae</taxon>
        <taxon>Glycomyces</taxon>
    </lineage>
</organism>
<evidence type="ECO:0000313" key="3">
    <source>
        <dbReference type="Proteomes" id="UP001499851"/>
    </source>
</evidence>
<dbReference type="InterPro" id="IPR036894">
    <property type="entry name" value="YbaB-like_sf"/>
</dbReference>
<gene>
    <name evidence="2" type="ORF">GCM10009830_14860</name>
</gene>
<evidence type="ECO:0000256" key="1">
    <source>
        <dbReference type="SAM" id="Coils"/>
    </source>
</evidence>
<feature type="coiled-coil region" evidence="1">
    <location>
        <begin position="12"/>
        <end position="39"/>
    </location>
</feature>
<accession>A0ABP4SAK9</accession>
<proteinExistence type="predicted"/>
<comment type="caution">
    <text evidence="2">The sequence shown here is derived from an EMBL/GenBank/DDBJ whole genome shotgun (WGS) entry which is preliminary data.</text>
</comment>
<keyword evidence="1" id="KW-0175">Coiled coil</keyword>
<reference evidence="3" key="1">
    <citation type="journal article" date="2019" name="Int. J. Syst. Evol. Microbiol.">
        <title>The Global Catalogue of Microorganisms (GCM) 10K type strain sequencing project: providing services to taxonomists for standard genome sequencing and annotation.</title>
        <authorList>
            <consortium name="The Broad Institute Genomics Platform"/>
            <consortium name="The Broad Institute Genome Sequencing Center for Infectious Disease"/>
            <person name="Wu L."/>
            <person name="Ma J."/>
        </authorList>
    </citation>
    <scope>NUCLEOTIDE SEQUENCE [LARGE SCALE GENOMIC DNA]</scope>
    <source>
        <strain evidence="3">JCM 16001</strain>
    </source>
</reference>
<dbReference type="Pfam" id="PF02575">
    <property type="entry name" value="YbaB_DNA_bd"/>
    <property type="match status" value="1"/>
</dbReference>
<evidence type="ECO:0008006" key="4">
    <source>
        <dbReference type="Google" id="ProtNLM"/>
    </source>
</evidence>
<name>A0ABP4SAK9_9ACTN</name>
<dbReference type="Proteomes" id="UP001499851">
    <property type="component" value="Unassembled WGS sequence"/>
</dbReference>
<dbReference type="RefSeq" id="WP_344483899.1">
    <property type="nucleotide sequence ID" value="NZ_BAAAQF010000005.1"/>
</dbReference>
<dbReference type="Gene3D" id="3.30.1310.10">
    <property type="entry name" value="Nucleoid-associated protein YbaB-like domain"/>
    <property type="match status" value="1"/>
</dbReference>
<protein>
    <recommendedName>
        <fullName evidence="4">YbaB/EbfC family DNA-binding protein</fullName>
    </recommendedName>
</protein>